<dbReference type="Proteomes" id="UP000008631">
    <property type="component" value="Chromosome"/>
</dbReference>
<evidence type="ECO:0000256" key="3">
    <source>
        <dbReference type="ARBA" id="ARBA00023284"/>
    </source>
</evidence>
<dbReference type="Gene3D" id="3.40.30.10">
    <property type="entry name" value="Glutaredoxin"/>
    <property type="match status" value="1"/>
</dbReference>
<evidence type="ECO:0000259" key="5">
    <source>
        <dbReference type="PROSITE" id="PS51352"/>
    </source>
</evidence>
<dbReference type="InterPro" id="IPR013740">
    <property type="entry name" value="Redoxin"/>
</dbReference>
<comment type="subcellular location">
    <subcellularLocation>
        <location evidence="1">Cell envelope</location>
    </subcellularLocation>
</comment>
<evidence type="ECO:0000313" key="7">
    <source>
        <dbReference type="Proteomes" id="UP000008631"/>
    </source>
</evidence>
<keyword evidence="3" id="KW-0676">Redox-active center</keyword>
<dbReference type="GO" id="GO:0016491">
    <property type="term" value="F:oxidoreductase activity"/>
    <property type="evidence" value="ECO:0007669"/>
    <property type="project" value="InterPro"/>
</dbReference>
<dbReference type="SUPFAM" id="SSF52833">
    <property type="entry name" value="Thioredoxin-like"/>
    <property type="match status" value="1"/>
</dbReference>
<gene>
    <name evidence="6" type="ordered locus">Isop_1414</name>
</gene>
<dbReference type="CDD" id="cd02966">
    <property type="entry name" value="TlpA_like_family"/>
    <property type="match status" value="1"/>
</dbReference>
<dbReference type="eggNOG" id="COG0526">
    <property type="taxonomic scope" value="Bacteria"/>
</dbReference>
<dbReference type="Pfam" id="PF08534">
    <property type="entry name" value="Redoxin"/>
    <property type="match status" value="1"/>
</dbReference>
<keyword evidence="2" id="KW-0201">Cytochrome c-type biogenesis</keyword>
<dbReference type="EMBL" id="CP002353">
    <property type="protein sequence ID" value="ADV61999.1"/>
    <property type="molecule type" value="Genomic_DNA"/>
</dbReference>
<dbReference type="GO" id="GO:0030313">
    <property type="term" value="C:cell envelope"/>
    <property type="evidence" value="ECO:0007669"/>
    <property type="project" value="UniProtKB-SubCell"/>
</dbReference>
<proteinExistence type="predicted"/>
<reference evidence="6 7" key="2">
    <citation type="journal article" date="2011" name="Stand. Genomic Sci.">
        <title>Complete genome sequence of Isosphaera pallida type strain (IS1B).</title>
        <authorList>
            <consortium name="US DOE Joint Genome Institute (JGI-PGF)"/>
            <person name="Goker M."/>
            <person name="Cleland D."/>
            <person name="Saunders E."/>
            <person name="Lapidus A."/>
            <person name="Nolan M."/>
            <person name="Lucas S."/>
            <person name="Hammon N."/>
            <person name="Deshpande S."/>
            <person name="Cheng J.F."/>
            <person name="Tapia R."/>
            <person name="Han C."/>
            <person name="Goodwin L."/>
            <person name="Pitluck S."/>
            <person name="Liolios K."/>
            <person name="Pagani I."/>
            <person name="Ivanova N."/>
            <person name="Mavromatis K."/>
            <person name="Pati A."/>
            <person name="Chen A."/>
            <person name="Palaniappan K."/>
            <person name="Land M."/>
            <person name="Hauser L."/>
            <person name="Chang Y.J."/>
            <person name="Jeffries C.D."/>
            <person name="Detter J.C."/>
            <person name="Beck B."/>
            <person name="Woyke T."/>
            <person name="Bristow J."/>
            <person name="Eisen J.A."/>
            <person name="Markowitz V."/>
            <person name="Hugenholtz P."/>
            <person name="Kyrpides N.C."/>
            <person name="Klenk H.P."/>
        </authorList>
    </citation>
    <scope>NUCLEOTIDE SEQUENCE [LARGE SCALE GENOMIC DNA]</scope>
    <source>
        <strain evidence="7">ATCC 43644 / DSM 9630 / IS1B</strain>
    </source>
</reference>
<protein>
    <submittedName>
        <fullName evidence="6">Redoxin domain protein</fullName>
    </submittedName>
</protein>
<organism evidence="6 7">
    <name type="scientific">Isosphaera pallida (strain ATCC 43644 / DSM 9630 / IS1B)</name>
    <dbReference type="NCBI Taxonomy" id="575540"/>
    <lineage>
        <taxon>Bacteria</taxon>
        <taxon>Pseudomonadati</taxon>
        <taxon>Planctomycetota</taxon>
        <taxon>Planctomycetia</taxon>
        <taxon>Isosphaerales</taxon>
        <taxon>Isosphaeraceae</taxon>
        <taxon>Isosphaera</taxon>
    </lineage>
</organism>
<evidence type="ECO:0000256" key="2">
    <source>
        <dbReference type="ARBA" id="ARBA00022748"/>
    </source>
</evidence>
<dbReference type="OrthoDB" id="288837at2"/>
<evidence type="ECO:0000256" key="4">
    <source>
        <dbReference type="SAM" id="SignalP"/>
    </source>
</evidence>
<dbReference type="RefSeq" id="WP_013564287.1">
    <property type="nucleotide sequence ID" value="NC_014962.1"/>
</dbReference>
<dbReference type="HOGENOM" id="CLU_122333_0_0_0"/>
<dbReference type="PROSITE" id="PS00194">
    <property type="entry name" value="THIOREDOXIN_1"/>
    <property type="match status" value="1"/>
</dbReference>
<dbReference type="InterPro" id="IPR017937">
    <property type="entry name" value="Thioredoxin_CS"/>
</dbReference>
<dbReference type="InterPro" id="IPR050553">
    <property type="entry name" value="Thioredoxin_ResA/DsbE_sf"/>
</dbReference>
<dbReference type="KEGG" id="ipa:Isop_1414"/>
<feature type="signal peptide" evidence="4">
    <location>
        <begin position="1"/>
        <end position="23"/>
    </location>
</feature>
<feature type="chain" id="PRO_5003226307" evidence="4">
    <location>
        <begin position="24"/>
        <end position="180"/>
    </location>
</feature>
<evidence type="ECO:0000313" key="6">
    <source>
        <dbReference type="EMBL" id="ADV61999.1"/>
    </source>
</evidence>
<dbReference type="InParanoid" id="E8QXF8"/>
<dbReference type="STRING" id="575540.Isop_1414"/>
<dbReference type="FunCoup" id="E8QXF8">
    <property type="interactions" value="139"/>
</dbReference>
<feature type="domain" description="Thioredoxin" evidence="5">
    <location>
        <begin position="28"/>
        <end position="180"/>
    </location>
</feature>
<evidence type="ECO:0000256" key="1">
    <source>
        <dbReference type="ARBA" id="ARBA00004196"/>
    </source>
</evidence>
<sequence length="180" mass="19977">MTRFFALPIACVLALVGATTAFAQDATLKVGDPAPKIQVKEFVQGEKVESFEKNQVYVIEFWATWCPPCRTSIPHLNELQKKYGDKVVIIGLNAFEPDAEKKVKPFIEKMGDKMTYRVALDEVPEGSNPSEGFMAKNWMMAAKQRGIPTAFIVADGKIAWIGHPMSMDEPLKTIVSANIN</sequence>
<name>E8QXF8_ISOPI</name>
<dbReference type="AlphaFoldDB" id="E8QXF8"/>
<dbReference type="InterPro" id="IPR013766">
    <property type="entry name" value="Thioredoxin_domain"/>
</dbReference>
<reference key="1">
    <citation type="submission" date="2010-11" db="EMBL/GenBank/DDBJ databases">
        <title>The complete sequence of chromosome of Isophaera pallida ATCC 43644.</title>
        <authorList>
            <consortium name="US DOE Joint Genome Institute (JGI-PGF)"/>
            <person name="Lucas S."/>
            <person name="Copeland A."/>
            <person name="Lapidus A."/>
            <person name="Bruce D."/>
            <person name="Goodwin L."/>
            <person name="Pitluck S."/>
            <person name="Kyrpides N."/>
            <person name="Mavromatis K."/>
            <person name="Pagani I."/>
            <person name="Ivanova N."/>
            <person name="Saunders E."/>
            <person name="Brettin T."/>
            <person name="Detter J.C."/>
            <person name="Han C."/>
            <person name="Tapia R."/>
            <person name="Land M."/>
            <person name="Hauser L."/>
            <person name="Markowitz V."/>
            <person name="Cheng J.-F."/>
            <person name="Hugenholtz P."/>
            <person name="Woyke T."/>
            <person name="Wu D."/>
            <person name="Eisen J.A."/>
        </authorList>
    </citation>
    <scope>NUCLEOTIDE SEQUENCE</scope>
    <source>
        <strain>ATCC 43644</strain>
    </source>
</reference>
<dbReference type="PANTHER" id="PTHR42852">
    <property type="entry name" value="THIOL:DISULFIDE INTERCHANGE PROTEIN DSBE"/>
    <property type="match status" value="1"/>
</dbReference>
<keyword evidence="7" id="KW-1185">Reference proteome</keyword>
<dbReference type="GO" id="GO:0017004">
    <property type="term" value="P:cytochrome complex assembly"/>
    <property type="evidence" value="ECO:0007669"/>
    <property type="project" value="UniProtKB-KW"/>
</dbReference>
<dbReference type="PROSITE" id="PS51352">
    <property type="entry name" value="THIOREDOXIN_2"/>
    <property type="match status" value="1"/>
</dbReference>
<dbReference type="InterPro" id="IPR036249">
    <property type="entry name" value="Thioredoxin-like_sf"/>
</dbReference>
<accession>E8QXF8</accession>
<dbReference type="PANTHER" id="PTHR42852:SF13">
    <property type="entry name" value="PROTEIN DIPZ"/>
    <property type="match status" value="1"/>
</dbReference>
<keyword evidence="4" id="KW-0732">Signal</keyword>